<sequence>IVRLRGESLTEVNVWLVENSSKQTPHKVKHFHSAIGVQCPDCQHLVSKILTVLYFHLLYIYNTFKLIVCMQSKMFLTVMADEFQNEHETPVLSVRLTKSFVRGVRDLNALFVPSVGI</sequence>
<evidence type="ECO:0000313" key="2">
    <source>
        <dbReference type="Proteomes" id="UP000747542"/>
    </source>
</evidence>
<dbReference type="AlphaFoldDB" id="A0A8J5K000"/>
<dbReference type="Proteomes" id="UP000747542">
    <property type="component" value="Unassembled WGS sequence"/>
</dbReference>
<name>A0A8J5K000_HOMAM</name>
<organism evidence="1 2">
    <name type="scientific">Homarus americanus</name>
    <name type="common">American lobster</name>
    <dbReference type="NCBI Taxonomy" id="6706"/>
    <lineage>
        <taxon>Eukaryota</taxon>
        <taxon>Metazoa</taxon>
        <taxon>Ecdysozoa</taxon>
        <taxon>Arthropoda</taxon>
        <taxon>Crustacea</taxon>
        <taxon>Multicrustacea</taxon>
        <taxon>Malacostraca</taxon>
        <taxon>Eumalacostraca</taxon>
        <taxon>Eucarida</taxon>
        <taxon>Decapoda</taxon>
        <taxon>Pleocyemata</taxon>
        <taxon>Astacidea</taxon>
        <taxon>Nephropoidea</taxon>
        <taxon>Nephropidae</taxon>
        <taxon>Homarus</taxon>
    </lineage>
</organism>
<dbReference type="EMBL" id="JAHLQT010021394">
    <property type="protein sequence ID" value="KAG7167612.1"/>
    <property type="molecule type" value="Genomic_DNA"/>
</dbReference>
<feature type="non-terminal residue" evidence="1">
    <location>
        <position position="117"/>
    </location>
</feature>
<keyword evidence="2" id="KW-1185">Reference proteome</keyword>
<reference evidence="1" key="1">
    <citation type="journal article" date="2021" name="Sci. Adv.">
        <title>The American lobster genome reveals insights on longevity, neural, and immune adaptations.</title>
        <authorList>
            <person name="Polinski J.M."/>
            <person name="Zimin A.V."/>
            <person name="Clark K.F."/>
            <person name="Kohn A.B."/>
            <person name="Sadowski N."/>
            <person name="Timp W."/>
            <person name="Ptitsyn A."/>
            <person name="Khanna P."/>
            <person name="Romanova D.Y."/>
            <person name="Williams P."/>
            <person name="Greenwood S.J."/>
            <person name="Moroz L.L."/>
            <person name="Walt D.R."/>
            <person name="Bodnar A.G."/>
        </authorList>
    </citation>
    <scope>NUCLEOTIDE SEQUENCE</scope>
    <source>
        <strain evidence="1">GMGI-L3</strain>
    </source>
</reference>
<protein>
    <submittedName>
        <fullName evidence="1">Uncharacterized protein</fullName>
    </submittedName>
</protein>
<proteinExistence type="predicted"/>
<comment type="caution">
    <text evidence="1">The sequence shown here is derived from an EMBL/GenBank/DDBJ whole genome shotgun (WGS) entry which is preliminary data.</text>
</comment>
<evidence type="ECO:0000313" key="1">
    <source>
        <dbReference type="EMBL" id="KAG7167612.1"/>
    </source>
</evidence>
<accession>A0A8J5K000</accession>
<gene>
    <name evidence="1" type="ORF">Hamer_G030211</name>
</gene>